<accession>A0ABS1M1W8</accession>
<dbReference type="InterPro" id="IPR004360">
    <property type="entry name" value="Glyas_Fos-R_dOase_dom"/>
</dbReference>
<sequence>MSTLTFNTVSWFQIGSDKPEEVKRFYGDLFGWNFVPDPGSGDYDLISYPDSEMPSGGVAHSADASDNHAVFLVLVPDVAATAAETERLGGKVIQPPTTTPNGLVFAYLLDTSGNRFGIFTPPSS</sequence>
<name>A0ABS1M1W8_9NOCA</name>
<organism evidence="2 3">
    <name type="scientific">Nocardia acididurans</name>
    <dbReference type="NCBI Taxonomy" id="2802282"/>
    <lineage>
        <taxon>Bacteria</taxon>
        <taxon>Bacillati</taxon>
        <taxon>Actinomycetota</taxon>
        <taxon>Actinomycetes</taxon>
        <taxon>Mycobacteriales</taxon>
        <taxon>Nocardiaceae</taxon>
        <taxon>Nocardia</taxon>
    </lineage>
</organism>
<dbReference type="Gene3D" id="3.10.180.10">
    <property type="entry name" value="2,3-Dihydroxybiphenyl 1,2-Dioxygenase, domain 1"/>
    <property type="match status" value="1"/>
</dbReference>
<feature type="domain" description="VOC" evidence="1">
    <location>
        <begin position="8"/>
        <end position="121"/>
    </location>
</feature>
<comment type="caution">
    <text evidence="2">The sequence shown here is derived from an EMBL/GenBank/DDBJ whole genome shotgun (WGS) entry which is preliminary data.</text>
</comment>
<dbReference type="Proteomes" id="UP000602198">
    <property type="component" value="Unassembled WGS sequence"/>
</dbReference>
<dbReference type="SUPFAM" id="SSF54593">
    <property type="entry name" value="Glyoxalase/Bleomycin resistance protein/Dihydroxybiphenyl dioxygenase"/>
    <property type="match status" value="1"/>
</dbReference>
<dbReference type="InterPro" id="IPR052164">
    <property type="entry name" value="Anthracycline_SecMetBiosynth"/>
</dbReference>
<proteinExistence type="predicted"/>
<gene>
    <name evidence="2" type="ORF">JK358_09610</name>
</gene>
<dbReference type="PANTHER" id="PTHR33993">
    <property type="entry name" value="GLYOXALASE-RELATED"/>
    <property type="match status" value="1"/>
</dbReference>
<dbReference type="Pfam" id="PF00903">
    <property type="entry name" value="Glyoxalase"/>
    <property type="match status" value="1"/>
</dbReference>
<dbReference type="RefSeq" id="WP_201945737.1">
    <property type="nucleotide sequence ID" value="NZ_JAERRJ010000003.1"/>
</dbReference>
<dbReference type="InterPro" id="IPR037523">
    <property type="entry name" value="VOC_core"/>
</dbReference>
<evidence type="ECO:0000313" key="3">
    <source>
        <dbReference type="Proteomes" id="UP000602198"/>
    </source>
</evidence>
<dbReference type="CDD" id="cd07247">
    <property type="entry name" value="SgaA_N_like"/>
    <property type="match status" value="1"/>
</dbReference>
<dbReference type="PROSITE" id="PS51819">
    <property type="entry name" value="VOC"/>
    <property type="match status" value="1"/>
</dbReference>
<evidence type="ECO:0000313" key="2">
    <source>
        <dbReference type="EMBL" id="MBL1074653.1"/>
    </source>
</evidence>
<evidence type="ECO:0000259" key="1">
    <source>
        <dbReference type="PROSITE" id="PS51819"/>
    </source>
</evidence>
<reference evidence="2 3" key="1">
    <citation type="submission" date="2021-01" db="EMBL/GenBank/DDBJ databases">
        <title>WGS of actinomycetes isolated from Thailand.</title>
        <authorList>
            <person name="Thawai C."/>
        </authorList>
    </citation>
    <scope>NUCLEOTIDE SEQUENCE [LARGE SCALE GENOMIC DNA]</scope>
    <source>
        <strain evidence="2 3">LPG 2</strain>
    </source>
</reference>
<dbReference type="EMBL" id="JAERRJ010000003">
    <property type="protein sequence ID" value="MBL1074653.1"/>
    <property type="molecule type" value="Genomic_DNA"/>
</dbReference>
<keyword evidence="3" id="KW-1185">Reference proteome</keyword>
<dbReference type="InterPro" id="IPR029068">
    <property type="entry name" value="Glyas_Bleomycin-R_OHBP_Dase"/>
</dbReference>
<protein>
    <submittedName>
        <fullName evidence="2">VOC family protein</fullName>
    </submittedName>
</protein>